<gene>
    <name evidence="5" type="ORF">Daus18300_001894</name>
</gene>
<feature type="repeat" description="ANK" evidence="3">
    <location>
        <begin position="456"/>
        <end position="479"/>
    </location>
</feature>
<evidence type="ECO:0000256" key="1">
    <source>
        <dbReference type="ARBA" id="ARBA00022737"/>
    </source>
</evidence>
<evidence type="ECO:0000256" key="3">
    <source>
        <dbReference type="PROSITE-ProRule" id="PRU00023"/>
    </source>
</evidence>
<proteinExistence type="predicted"/>
<evidence type="ECO:0000256" key="2">
    <source>
        <dbReference type="ARBA" id="ARBA00023043"/>
    </source>
</evidence>
<keyword evidence="1" id="KW-0677">Repeat</keyword>
<dbReference type="Proteomes" id="UP001583177">
    <property type="component" value="Unassembled WGS sequence"/>
</dbReference>
<dbReference type="Gene3D" id="1.25.40.20">
    <property type="entry name" value="Ankyrin repeat-containing domain"/>
    <property type="match status" value="1"/>
</dbReference>
<evidence type="ECO:0000313" key="5">
    <source>
        <dbReference type="EMBL" id="KAL1879312.1"/>
    </source>
</evidence>
<evidence type="ECO:0000256" key="4">
    <source>
        <dbReference type="SAM" id="MobiDB-lite"/>
    </source>
</evidence>
<organism evidence="5 6">
    <name type="scientific">Diaporthe australafricana</name>
    <dbReference type="NCBI Taxonomy" id="127596"/>
    <lineage>
        <taxon>Eukaryota</taxon>
        <taxon>Fungi</taxon>
        <taxon>Dikarya</taxon>
        <taxon>Ascomycota</taxon>
        <taxon>Pezizomycotina</taxon>
        <taxon>Sordariomycetes</taxon>
        <taxon>Sordariomycetidae</taxon>
        <taxon>Diaporthales</taxon>
        <taxon>Diaporthaceae</taxon>
        <taxon>Diaporthe</taxon>
    </lineage>
</organism>
<keyword evidence="6" id="KW-1185">Reference proteome</keyword>
<evidence type="ECO:0000313" key="6">
    <source>
        <dbReference type="Proteomes" id="UP001583177"/>
    </source>
</evidence>
<sequence length="515" mass="58091">MTGNKEIIETQPDTIRSREPIELAGLLRGKMSCRISRETLKRRWIESSQKHHGQEPSHASATKPGLVRDKLFSPQPGKTNESNPEQGKRIQQTPATSRSNLDVEQLISSPTYEFGSRRNFFNSPDRRSPDPLFTIVGQIHDTAVLNDLTNVESILSQASPPMERLLEAAAKAEKGIETLRALFILRGDQITNTRQLVRIAAENESHGADMLELFLLLRGDQMTTADMEDILTAAAANEEQGRAIIDLILDRYGDQIRLTGKVAKAMVANRTDGMELMEVLLNRYGDQMTMTDMEDTFKAIIAHSSLDMKVRVSILLLRIAITKHESCETFLKLLRETDNAITGSVNSFSWKMLSCAAHSKENEVFKLILEKSQVEDDLKDIDELGWTPLFWAIYEGDEDVVKALVDTGKVNIKNIEEKHRRNQKAFSWAAELGREKIVEQLLRIDGIQVDSKDDKYGRTPLLWAAKEGQVRVVQVLIEKCKVDVNAKDRDGRTAFGYAKENNLKNYAGIMQLLQE</sequence>
<dbReference type="Pfam" id="PF12796">
    <property type="entry name" value="Ank_2"/>
    <property type="match status" value="2"/>
</dbReference>
<dbReference type="InterPro" id="IPR002110">
    <property type="entry name" value="Ankyrin_rpt"/>
</dbReference>
<dbReference type="PANTHER" id="PTHR24198:SF165">
    <property type="entry name" value="ANKYRIN REPEAT-CONTAINING PROTEIN-RELATED"/>
    <property type="match status" value="1"/>
</dbReference>
<feature type="repeat" description="ANK" evidence="3">
    <location>
        <begin position="384"/>
        <end position="408"/>
    </location>
</feature>
<dbReference type="PANTHER" id="PTHR24198">
    <property type="entry name" value="ANKYRIN REPEAT AND PROTEIN KINASE DOMAIN-CONTAINING PROTEIN"/>
    <property type="match status" value="1"/>
</dbReference>
<dbReference type="InterPro" id="IPR055530">
    <property type="entry name" value="DUF7104"/>
</dbReference>
<feature type="region of interest" description="Disordered" evidence="4">
    <location>
        <begin position="46"/>
        <end position="104"/>
    </location>
</feature>
<dbReference type="SUPFAM" id="SSF48403">
    <property type="entry name" value="Ankyrin repeat"/>
    <property type="match status" value="1"/>
</dbReference>
<name>A0ABR3XUT9_9PEZI</name>
<dbReference type="PROSITE" id="PS50088">
    <property type="entry name" value="ANK_REPEAT"/>
    <property type="match status" value="2"/>
</dbReference>
<protein>
    <recommendedName>
        <fullName evidence="7">Ankyrin repeat protein</fullName>
    </recommendedName>
</protein>
<comment type="caution">
    <text evidence="5">The sequence shown here is derived from an EMBL/GenBank/DDBJ whole genome shotgun (WGS) entry which is preliminary data.</text>
</comment>
<dbReference type="SMART" id="SM00248">
    <property type="entry name" value="ANK"/>
    <property type="match status" value="3"/>
</dbReference>
<feature type="compositionally biased region" description="Basic and acidic residues" evidence="4">
    <location>
        <begin position="46"/>
        <end position="55"/>
    </location>
</feature>
<accession>A0ABR3XUT9</accession>
<dbReference type="InterPro" id="IPR036770">
    <property type="entry name" value="Ankyrin_rpt-contain_sf"/>
</dbReference>
<keyword evidence="2 3" id="KW-0040">ANK repeat</keyword>
<evidence type="ECO:0008006" key="7">
    <source>
        <dbReference type="Google" id="ProtNLM"/>
    </source>
</evidence>
<dbReference type="Pfam" id="PF23397">
    <property type="entry name" value="DUF7104"/>
    <property type="match status" value="3"/>
</dbReference>
<reference evidence="5 6" key="1">
    <citation type="journal article" date="2024" name="IMA Fungus">
        <title>IMA Genome - F19 : A genome assembly and annotation guide to empower mycologists, including annotated draft genome sequences of Ceratocystis pirilliformis, Diaporthe australafricana, Fusarium ophioides, Paecilomyces lecythidis, and Sporothrix stenoceras.</title>
        <authorList>
            <person name="Aylward J."/>
            <person name="Wilson A.M."/>
            <person name="Visagie C.M."/>
            <person name="Spraker J."/>
            <person name="Barnes I."/>
            <person name="Buitendag C."/>
            <person name="Ceriani C."/>
            <person name="Del Mar Angel L."/>
            <person name="du Plessis D."/>
            <person name="Fuchs T."/>
            <person name="Gasser K."/>
            <person name="Kramer D."/>
            <person name="Li W."/>
            <person name="Munsamy K."/>
            <person name="Piso A."/>
            <person name="Price J.L."/>
            <person name="Sonnekus B."/>
            <person name="Thomas C."/>
            <person name="van der Nest A."/>
            <person name="van Dijk A."/>
            <person name="van Heerden A."/>
            <person name="van Vuuren N."/>
            <person name="Yilmaz N."/>
            <person name="Duong T.A."/>
            <person name="van der Merwe N.A."/>
            <person name="Wingfield M.J."/>
            <person name="Wingfield B.D."/>
        </authorList>
    </citation>
    <scope>NUCLEOTIDE SEQUENCE [LARGE SCALE GENOMIC DNA]</scope>
    <source>
        <strain evidence="5 6">CMW 18300</strain>
    </source>
</reference>
<feature type="compositionally biased region" description="Polar residues" evidence="4">
    <location>
        <begin position="76"/>
        <end position="104"/>
    </location>
</feature>
<dbReference type="EMBL" id="JAWRVE010000010">
    <property type="protein sequence ID" value="KAL1879312.1"/>
    <property type="molecule type" value="Genomic_DNA"/>
</dbReference>
<dbReference type="PROSITE" id="PS50297">
    <property type="entry name" value="ANK_REP_REGION"/>
    <property type="match status" value="2"/>
</dbReference>